<keyword evidence="1" id="KW-1133">Transmembrane helix</keyword>
<reference evidence="2" key="1">
    <citation type="submission" date="2022-07" db="EMBL/GenBank/DDBJ databases">
        <title>Complete Genome Sequence of the Radioresistant Bacterium Deinococcus aetherius ST0316, Isolated from the Air Dust collected in Lower Stratosphere above Japan.</title>
        <authorList>
            <person name="Satoh K."/>
            <person name="Hagiwara K."/>
            <person name="Katsumata K."/>
            <person name="Kubo A."/>
            <person name="Yokobori S."/>
            <person name="Yamagishi A."/>
            <person name="Oono Y."/>
            <person name="Narumi I."/>
        </authorList>
    </citation>
    <scope>NUCLEOTIDE SEQUENCE</scope>
    <source>
        <strain evidence="2">ST0316</strain>
    </source>
</reference>
<proteinExistence type="predicted"/>
<keyword evidence="1" id="KW-0472">Membrane</keyword>
<sequence length="65" mass="6604">MTPANAQRRAVLLLTAGLLTLVLSLVLGTFWKADAAAGFLLGLAVVCLIAGLILVARGGGWRTGA</sequence>
<organism evidence="2 3">
    <name type="scientific">Deinococcus aetherius</name>
    <dbReference type="NCBI Taxonomy" id="200252"/>
    <lineage>
        <taxon>Bacteria</taxon>
        <taxon>Thermotogati</taxon>
        <taxon>Deinococcota</taxon>
        <taxon>Deinococci</taxon>
        <taxon>Deinococcales</taxon>
        <taxon>Deinococcaceae</taxon>
        <taxon>Deinococcus</taxon>
    </lineage>
</organism>
<evidence type="ECO:0000313" key="3">
    <source>
        <dbReference type="Proteomes" id="UP001064971"/>
    </source>
</evidence>
<feature type="transmembrane region" description="Helical" evidence="1">
    <location>
        <begin position="38"/>
        <end position="56"/>
    </location>
</feature>
<accession>A0ABN6RDJ0</accession>
<evidence type="ECO:0000313" key="2">
    <source>
        <dbReference type="EMBL" id="BDP41427.1"/>
    </source>
</evidence>
<keyword evidence="3" id="KW-1185">Reference proteome</keyword>
<dbReference type="EMBL" id="AP026560">
    <property type="protein sequence ID" value="BDP41427.1"/>
    <property type="molecule type" value="Genomic_DNA"/>
</dbReference>
<protein>
    <submittedName>
        <fullName evidence="2">Uncharacterized protein</fullName>
    </submittedName>
</protein>
<dbReference type="Proteomes" id="UP001064971">
    <property type="component" value="Chromosome"/>
</dbReference>
<keyword evidence="1" id="KW-0812">Transmembrane</keyword>
<name>A0ABN6RDJ0_9DEIO</name>
<dbReference type="RefSeq" id="WP_264777194.1">
    <property type="nucleotide sequence ID" value="NZ_AP026560.1"/>
</dbReference>
<gene>
    <name evidence="2" type="ORF">DAETH_13960</name>
</gene>
<evidence type="ECO:0000256" key="1">
    <source>
        <dbReference type="SAM" id="Phobius"/>
    </source>
</evidence>